<evidence type="ECO:0000313" key="6">
    <source>
        <dbReference type="EMBL" id="PPU96713.1"/>
    </source>
</evidence>
<dbReference type="InterPro" id="IPR029063">
    <property type="entry name" value="SAM-dependent_MTases_sf"/>
</dbReference>
<dbReference type="EMBL" id="MDEJ01000026">
    <property type="protein sequence ID" value="PPU96713.1"/>
    <property type="molecule type" value="Genomic_DNA"/>
</dbReference>
<proteinExistence type="inferred from homology"/>
<comment type="similarity">
    <text evidence="3">Belongs to the N(4)/N(6)-methyltransferase family.</text>
</comment>
<evidence type="ECO:0000313" key="7">
    <source>
        <dbReference type="Proteomes" id="UP000239939"/>
    </source>
</evidence>
<dbReference type="InterPro" id="IPR001091">
    <property type="entry name" value="RM_Methyltransferase"/>
</dbReference>
<dbReference type="Pfam" id="PF01555">
    <property type="entry name" value="N6_N4_Mtase"/>
    <property type="match status" value="1"/>
</dbReference>
<protein>
    <recommendedName>
        <fullName evidence="3">Methyltransferase</fullName>
        <ecNumber evidence="3">2.1.1.-</ecNumber>
    </recommendedName>
</protein>
<keyword evidence="1" id="KW-0489">Methyltransferase</keyword>
<dbReference type="Gene3D" id="3.40.50.150">
    <property type="entry name" value="Vaccinia Virus protein VP39"/>
    <property type="match status" value="1"/>
</dbReference>
<evidence type="ECO:0000259" key="5">
    <source>
        <dbReference type="Pfam" id="PF01555"/>
    </source>
</evidence>
<feature type="region of interest" description="Disordered" evidence="4">
    <location>
        <begin position="1"/>
        <end position="27"/>
    </location>
</feature>
<name>A0A2S7EU78_9XANT</name>
<evidence type="ECO:0000256" key="4">
    <source>
        <dbReference type="SAM" id="MobiDB-lite"/>
    </source>
</evidence>
<dbReference type="SUPFAM" id="SSF53335">
    <property type="entry name" value="S-adenosyl-L-methionine-dependent methyltransferases"/>
    <property type="match status" value="1"/>
</dbReference>
<evidence type="ECO:0000256" key="1">
    <source>
        <dbReference type="ARBA" id="ARBA00022603"/>
    </source>
</evidence>
<reference evidence="7" key="1">
    <citation type="submission" date="2016-08" db="EMBL/GenBank/DDBJ databases">
        <authorList>
            <person name="Merda D."/>
            <person name="Briand M."/>
            <person name="Taghouti G."/>
            <person name="Carrere S."/>
            <person name="Gouzy J."/>
            <person name="Portier P."/>
            <person name="Jacques M.-A."/>
            <person name="Fischer-Le Saux M."/>
        </authorList>
    </citation>
    <scope>NUCLEOTIDE SEQUENCE [LARGE SCALE GENOMIC DNA]</scope>
    <source>
        <strain evidence="7">CFBP1817</strain>
    </source>
</reference>
<dbReference type="GO" id="GO:0032259">
    <property type="term" value="P:methylation"/>
    <property type="evidence" value="ECO:0007669"/>
    <property type="project" value="UniProtKB-KW"/>
</dbReference>
<gene>
    <name evidence="6" type="ORF">XpopCFBP1817_06170</name>
</gene>
<sequence length="180" mass="19255">MNSIDTVGGRRRRTTPPSTPDDLRAADPLGGRDWGWVNQMRPFVLHFSVPGAQVFDPFCGFGSTLLAAALEGRTAHGMEIDTARAQLARTRLQRHGVEAPVVVGMLADTAPAAAIDLCLTNVLSFGCHWRGEALPGQLYASADYAGYLSGMRAVLHGCESGDGRTASAWQWWKTSLSVGA</sequence>
<dbReference type="GO" id="GO:0008170">
    <property type="term" value="F:N-methyltransferase activity"/>
    <property type="evidence" value="ECO:0007669"/>
    <property type="project" value="InterPro"/>
</dbReference>
<feature type="domain" description="DNA methylase N-4/N-6" evidence="5">
    <location>
        <begin position="40"/>
        <end position="88"/>
    </location>
</feature>
<accession>A0A2S7EU78</accession>
<evidence type="ECO:0000256" key="2">
    <source>
        <dbReference type="ARBA" id="ARBA00022679"/>
    </source>
</evidence>
<evidence type="ECO:0000256" key="3">
    <source>
        <dbReference type="RuleBase" id="RU362026"/>
    </source>
</evidence>
<dbReference type="EC" id="2.1.1.-" evidence="3"/>
<keyword evidence="7" id="KW-1185">Reference proteome</keyword>
<dbReference type="AlphaFoldDB" id="A0A2S7EU78"/>
<keyword evidence="2" id="KW-0808">Transferase</keyword>
<dbReference type="GO" id="GO:0003677">
    <property type="term" value="F:DNA binding"/>
    <property type="evidence" value="ECO:0007669"/>
    <property type="project" value="InterPro"/>
</dbReference>
<dbReference type="Proteomes" id="UP000239939">
    <property type="component" value="Unassembled WGS sequence"/>
</dbReference>
<dbReference type="InterPro" id="IPR002941">
    <property type="entry name" value="DNA_methylase_N4/N6"/>
</dbReference>
<organism evidence="6 7">
    <name type="scientific">Xanthomonas populi</name>
    <dbReference type="NCBI Taxonomy" id="53414"/>
    <lineage>
        <taxon>Bacteria</taxon>
        <taxon>Pseudomonadati</taxon>
        <taxon>Pseudomonadota</taxon>
        <taxon>Gammaproteobacteria</taxon>
        <taxon>Lysobacterales</taxon>
        <taxon>Lysobacteraceae</taxon>
        <taxon>Xanthomonas</taxon>
    </lineage>
</organism>
<comment type="caution">
    <text evidence="6">The sequence shown here is derived from an EMBL/GenBank/DDBJ whole genome shotgun (WGS) entry which is preliminary data.</text>
</comment>
<dbReference type="PRINTS" id="PR00508">
    <property type="entry name" value="S21N4MTFRASE"/>
</dbReference>